<dbReference type="AlphaFoldDB" id="A0A5M3ZD10"/>
<protein>
    <submittedName>
        <fullName evidence="1">AIG2-like family</fullName>
    </submittedName>
</protein>
<dbReference type="Proteomes" id="UP000452235">
    <property type="component" value="Unassembled WGS sequence"/>
</dbReference>
<dbReference type="SUPFAM" id="SSF110857">
    <property type="entry name" value="Gamma-glutamyl cyclotransferase-like"/>
    <property type="match status" value="1"/>
</dbReference>
<dbReference type="Pfam" id="PF06094">
    <property type="entry name" value="GGACT"/>
    <property type="match status" value="1"/>
</dbReference>
<name>A0A5M3ZD10_ASPTE</name>
<reference evidence="1 2" key="1">
    <citation type="submission" date="2020-01" db="EMBL/GenBank/DDBJ databases">
        <title>Aspergillus terreus IFO 6365 whole genome shotgun sequence.</title>
        <authorList>
            <person name="Kanamasa S."/>
            <person name="Takahashi H."/>
        </authorList>
    </citation>
    <scope>NUCLEOTIDE SEQUENCE [LARGE SCALE GENOMIC DNA]</scope>
    <source>
        <strain evidence="1 2">IFO 6365</strain>
    </source>
</reference>
<accession>A0A5M3ZD10</accession>
<dbReference type="EMBL" id="BLJY01000015">
    <property type="protein sequence ID" value="GFF21503.1"/>
    <property type="molecule type" value="Genomic_DNA"/>
</dbReference>
<proteinExistence type="predicted"/>
<organism evidence="1 2">
    <name type="scientific">Aspergillus terreus</name>
    <dbReference type="NCBI Taxonomy" id="33178"/>
    <lineage>
        <taxon>Eukaryota</taxon>
        <taxon>Fungi</taxon>
        <taxon>Dikarya</taxon>
        <taxon>Ascomycota</taxon>
        <taxon>Pezizomycotina</taxon>
        <taxon>Eurotiomycetes</taxon>
        <taxon>Eurotiomycetidae</taxon>
        <taxon>Eurotiales</taxon>
        <taxon>Aspergillaceae</taxon>
        <taxon>Aspergillus</taxon>
        <taxon>Aspergillus subgen. Circumdati</taxon>
    </lineage>
</organism>
<keyword evidence="2" id="KW-1185">Reference proteome</keyword>
<dbReference type="OrthoDB" id="1044435at2759"/>
<comment type="caution">
    <text evidence="1">The sequence shown here is derived from an EMBL/GenBank/DDBJ whole genome shotgun (WGS) entry which is preliminary data.</text>
</comment>
<sequence>MKYKWWYPYDFIATVRTGLSADQIAHHLRRPNSAPRFLYGALMVPTVLKYFLSIDQTVDIVPFMTPAILRGYRLYQFSETSTPVLVPAQNDPGATVEGMLVFGLDCEQRNALYEIEAGLTQLAEVQVQVPLTERAGA</sequence>
<dbReference type="InterPro" id="IPR009288">
    <property type="entry name" value="AIG2-like_dom"/>
</dbReference>
<dbReference type="InterPro" id="IPR036568">
    <property type="entry name" value="GGCT-like_sf"/>
</dbReference>
<gene>
    <name evidence="1" type="ORF">ATEIFO6365_0015007400</name>
</gene>
<dbReference type="Gene3D" id="3.10.490.10">
    <property type="entry name" value="Gamma-glutamyl cyclotransferase-like"/>
    <property type="match status" value="1"/>
</dbReference>
<evidence type="ECO:0000313" key="2">
    <source>
        <dbReference type="Proteomes" id="UP000452235"/>
    </source>
</evidence>
<evidence type="ECO:0000313" key="1">
    <source>
        <dbReference type="EMBL" id="GFF21503.1"/>
    </source>
</evidence>
<dbReference type="CDD" id="cd06661">
    <property type="entry name" value="GGCT_like"/>
    <property type="match status" value="1"/>
</dbReference>
<dbReference type="InterPro" id="IPR013024">
    <property type="entry name" value="GGCT-like"/>
</dbReference>